<evidence type="ECO:0000313" key="3">
    <source>
        <dbReference type="Proteomes" id="UP000186817"/>
    </source>
</evidence>
<dbReference type="OrthoDB" id="414335at2759"/>
<protein>
    <submittedName>
        <fullName evidence="2">Uncharacterized protein</fullName>
    </submittedName>
</protein>
<feature type="compositionally biased region" description="Basic and acidic residues" evidence="1">
    <location>
        <begin position="408"/>
        <end position="417"/>
    </location>
</feature>
<dbReference type="AlphaFoldDB" id="A0A1Q9EVB2"/>
<feature type="region of interest" description="Disordered" evidence="1">
    <location>
        <begin position="380"/>
        <end position="399"/>
    </location>
</feature>
<gene>
    <name evidence="2" type="ORF">AK812_SmicGene4753</name>
</gene>
<dbReference type="Proteomes" id="UP000186817">
    <property type="component" value="Unassembled WGS sequence"/>
</dbReference>
<reference evidence="2 3" key="1">
    <citation type="submission" date="2016-02" db="EMBL/GenBank/DDBJ databases">
        <title>Genome analysis of coral dinoflagellate symbionts highlights evolutionary adaptations to a symbiotic lifestyle.</title>
        <authorList>
            <person name="Aranda M."/>
            <person name="Li Y."/>
            <person name="Liew Y.J."/>
            <person name="Baumgarten S."/>
            <person name="Simakov O."/>
            <person name="Wilson M."/>
            <person name="Piel J."/>
            <person name="Ashoor H."/>
            <person name="Bougouffa S."/>
            <person name="Bajic V.B."/>
            <person name="Ryu T."/>
            <person name="Ravasi T."/>
            <person name="Bayer T."/>
            <person name="Micklem G."/>
            <person name="Kim H."/>
            <person name="Bhak J."/>
            <person name="Lajeunesse T.C."/>
            <person name="Voolstra C.R."/>
        </authorList>
    </citation>
    <scope>NUCLEOTIDE SEQUENCE [LARGE SCALE GENOMIC DNA]</scope>
    <source>
        <strain evidence="2 3">CCMP2467</strain>
    </source>
</reference>
<feature type="compositionally biased region" description="Polar residues" evidence="1">
    <location>
        <begin position="308"/>
        <end position="318"/>
    </location>
</feature>
<keyword evidence="3" id="KW-1185">Reference proteome</keyword>
<evidence type="ECO:0000313" key="2">
    <source>
        <dbReference type="EMBL" id="OLQ11394.1"/>
    </source>
</evidence>
<name>A0A1Q9EVB2_SYMMI</name>
<feature type="region of interest" description="Disordered" evidence="1">
    <location>
        <begin position="304"/>
        <end position="335"/>
    </location>
</feature>
<evidence type="ECO:0000256" key="1">
    <source>
        <dbReference type="SAM" id="MobiDB-lite"/>
    </source>
</evidence>
<dbReference type="EMBL" id="LSRX01000059">
    <property type="protein sequence ID" value="OLQ11394.1"/>
    <property type="molecule type" value="Genomic_DNA"/>
</dbReference>
<comment type="caution">
    <text evidence="2">The sequence shown here is derived from an EMBL/GenBank/DDBJ whole genome shotgun (WGS) entry which is preliminary data.</text>
</comment>
<feature type="compositionally biased region" description="Polar residues" evidence="1">
    <location>
        <begin position="381"/>
        <end position="392"/>
    </location>
</feature>
<organism evidence="2 3">
    <name type="scientific">Symbiodinium microadriaticum</name>
    <name type="common">Dinoflagellate</name>
    <name type="synonym">Zooxanthella microadriatica</name>
    <dbReference type="NCBI Taxonomy" id="2951"/>
    <lineage>
        <taxon>Eukaryota</taxon>
        <taxon>Sar</taxon>
        <taxon>Alveolata</taxon>
        <taxon>Dinophyceae</taxon>
        <taxon>Suessiales</taxon>
        <taxon>Symbiodiniaceae</taxon>
        <taxon>Symbiodinium</taxon>
    </lineage>
</organism>
<proteinExistence type="predicted"/>
<accession>A0A1Q9EVB2</accession>
<feature type="region of interest" description="Disordered" evidence="1">
    <location>
        <begin position="408"/>
        <end position="435"/>
    </location>
</feature>
<sequence>MPGHWKVEDFKQEINTLLLLLQARPNLLQKVDTWTGQLKGKLQSMGDIPSAEMLQLYDAIKTSNLPDTVKTSLEEVLDQKAVGAAGPVAVVNKTQSCDGLHRYLTETELAMLEKTDMWASCPVLVRRLRLLGIQHLKESTKKAATAILVYFEYKRTSKLVSADCTYVLAEHIRSAFESCCEEVPVGVQRLASLPRDPQDLSQAHLQASYGNEMPAGREIPELAQIYKNNAWVRGNSKLVKQTKAGENTAKVGQQMHREADLQSGFMMLANMLAPMMQQQQQASRSPVKLELLKNLGAGQAALNPLSPPQLSVPSTQQLALPAADPSSSQLSVPPTEQLAPAAVALPSKASLPAAQAPALAGLAGQASALQLPVQAGLAGQANASEEAGSNGSAGEKRKSLEEFEQEAFNKLENQADKKRARKTKEKGGVLKRPCAGPGQLSKKNAVLGCWNGMSKPPQKHRKLLDLRSHVPHVSKQALESILKYVDKNGMPEKKTAKDMRTASRWVIDEADGHGPLLVHQDVLLQDGSSIQVQFVNLCSFLHSAYKAGGGFYRAMSQMLESTDQLSLCLYSDELCPGNPLSASTGRKCWVIYAGLKEMGPLLQTENAWITLCILRSNVVATVEAGMSQIMKRLLHLIFLNPWCDVQDLGICLQPPDRHAGEANRRLRLSLAYIIQDGQAQKMTWSVKGDSGSRFCSLCSNCFCLNQAGDESEDDIDPSSQFTKHSELVLHSSEEMLESWDRMAARYGKCSAKEWSAWQQATGITFSLESLLACPALRPLLKPTEQWMHDYMHGLLSNGLLSYATFYLLQVLDGWKNFAEYCKFWQLPKQFSAIRICNVLDDKRVVKHKKSGKLNSTASELLSLLPILAHYIRQVCGDKHQKETEAFLSMQALQEALQAGWSGKLTHDIVFVLVEEALAKWKNAGWPFRRKNHWLLHFSQCVRTHTACISCFAMERKHKQISRKTNLVQNTTSFEASAMREVVTAELQLLAEADSLDNSIGLLGPKAAAKKDHVLANMIWPTAISGQVTIALTARCRDGNVSVGDLALFHDPDHPELKWSCGLVNKFVQHGDDRRCILQRFSMQRLHSHHAVWQERDDPMAVPLLDIYTSVIFAKDAGVYTTLIPWRWR</sequence>
<feature type="compositionally biased region" description="Polar residues" evidence="1">
    <location>
        <begin position="325"/>
        <end position="334"/>
    </location>
</feature>